<feature type="disulfide bond" evidence="1">
    <location>
        <begin position="118"/>
        <end position="136"/>
    </location>
</feature>
<feature type="disulfide bond" evidence="1">
    <location>
        <begin position="88"/>
        <end position="101"/>
    </location>
</feature>
<reference evidence="3 4" key="1">
    <citation type="submission" date="2024-05" db="EMBL/GenBank/DDBJ databases">
        <authorList>
            <person name="Wallberg A."/>
        </authorList>
    </citation>
    <scope>NUCLEOTIDE SEQUENCE [LARGE SCALE GENOMIC DNA]</scope>
</reference>
<comment type="caution">
    <text evidence="3">The sequence shown here is derived from an EMBL/GenBank/DDBJ whole genome shotgun (WGS) entry which is preliminary data.</text>
</comment>
<evidence type="ECO:0000259" key="2">
    <source>
        <dbReference type="PROSITE" id="PS51670"/>
    </source>
</evidence>
<dbReference type="EMBL" id="CAXKWB010020693">
    <property type="protein sequence ID" value="CAL4122739.1"/>
    <property type="molecule type" value="Genomic_DNA"/>
</dbReference>
<gene>
    <name evidence="3" type="ORF">MNOR_LOCUS23461</name>
</gene>
<feature type="domain" description="ShKT" evidence="2">
    <location>
        <begin position="111"/>
        <end position="143"/>
    </location>
</feature>
<keyword evidence="1" id="KW-1015">Disulfide bond</keyword>
<feature type="disulfide bond" evidence="1">
    <location>
        <begin position="79"/>
        <end position="97"/>
    </location>
</feature>
<proteinExistence type="predicted"/>
<feature type="domain" description="ShKT" evidence="2">
    <location>
        <begin position="17"/>
        <end position="49"/>
    </location>
</feature>
<feature type="non-terminal residue" evidence="3">
    <location>
        <position position="144"/>
    </location>
</feature>
<dbReference type="SMART" id="SM00254">
    <property type="entry name" value="ShKT"/>
    <property type="match status" value="3"/>
</dbReference>
<dbReference type="PANTHER" id="PTHR21724:SF109">
    <property type="entry name" value="SHKT DOMAIN-CONTAINING PROTEIN"/>
    <property type="match status" value="1"/>
</dbReference>
<feature type="disulfide bond" evidence="1">
    <location>
        <begin position="33"/>
        <end position="46"/>
    </location>
</feature>
<keyword evidence="4" id="KW-1185">Reference proteome</keyword>
<dbReference type="AlphaFoldDB" id="A0AAV2REU4"/>
<evidence type="ECO:0000313" key="3">
    <source>
        <dbReference type="EMBL" id="CAL4122739.1"/>
    </source>
</evidence>
<accession>A0AAV2REU4</accession>
<dbReference type="PROSITE" id="PS51670">
    <property type="entry name" value="SHKT"/>
    <property type="match status" value="3"/>
</dbReference>
<evidence type="ECO:0000313" key="4">
    <source>
        <dbReference type="Proteomes" id="UP001497623"/>
    </source>
</evidence>
<dbReference type="Proteomes" id="UP001497623">
    <property type="component" value="Unassembled WGS sequence"/>
</dbReference>
<dbReference type="InterPro" id="IPR003582">
    <property type="entry name" value="ShKT_dom"/>
</dbReference>
<protein>
    <recommendedName>
        <fullName evidence="2">ShKT domain-containing protein</fullName>
    </recommendedName>
</protein>
<comment type="caution">
    <text evidence="1">Lacks conserved residue(s) required for the propagation of feature annotation.</text>
</comment>
<dbReference type="Gene3D" id="1.10.10.1940">
    <property type="match status" value="3"/>
</dbReference>
<organism evidence="3 4">
    <name type="scientific">Meganyctiphanes norvegica</name>
    <name type="common">Northern krill</name>
    <name type="synonym">Thysanopoda norvegica</name>
    <dbReference type="NCBI Taxonomy" id="48144"/>
    <lineage>
        <taxon>Eukaryota</taxon>
        <taxon>Metazoa</taxon>
        <taxon>Ecdysozoa</taxon>
        <taxon>Arthropoda</taxon>
        <taxon>Crustacea</taxon>
        <taxon>Multicrustacea</taxon>
        <taxon>Malacostraca</taxon>
        <taxon>Eumalacostraca</taxon>
        <taxon>Eucarida</taxon>
        <taxon>Euphausiacea</taxon>
        <taxon>Euphausiidae</taxon>
        <taxon>Meganyctiphanes</taxon>
    </lineage>
</organism>
<name>A0AAV2REU4_MEGNR</name>
<evidence type="ECO:0000256" key="1">
    <source>
        <dbReference type="PROSITE-ProRule" id="PRU01005"/>
    </source>
</evidence>
<feature type="disulfide bond" evidence="1">
    <location>
        <begin position="127"/>
        <end position="140"/>
    </location>
</feature>
<dbReference type="Pfam" id="PF01549">
    <property type="entry name" value="ShK"/>
    <property type="match status" value="3"/>
</dbReference>
<feature type="domain" description="ShKT" evidence="2">
    <location>
        <begin position="72"/>
        <end position="104"/>
    </location>
</feature>
<sequence length="144" mass="16298">MVAFYPTLHKYLPKVECEDEHSDCALWADQGTCIGAFMEAKCRKTCNYCESSVVPILQDEEKVITVLPKLLCEDEYSHCAVWAEKETCNGAFMEAKCRKTCNFCDIAIAQCEDGNENCAFWAKLGSCNQPYMHVKCRQSCNYCG</sequence>
<feature type="disulfide bond" evidence="1">
    <location>
        <begin position="24"/>
        <end position="42"/>
    </location>
</feature>
<dbReference type="PANTHER" id="PTHR21724">
    <property type="entry name" value="SHKT DOMAIN-CONTAINING PROTEIN"/>
    <property type="match status" value="1"/>
</dbReference>